<proteinExistence type="predicted"/>
<dbReference type="Proteomes" id="UP001432312">
    <property type="component" value="Chromosome"/>
</dbReference>
<keyword evidence="3" id="KW-1185">Reference proteome</keyword>
<dbReference type="GeneID" id="95502087"/>
<gene>
    <name evidence="2" type="ORF">OHA91_38575</name>
</gene>
<sequence length="109" mass="11933">MNWFTEPMRGWRQARGARAPCTCRAPAPLAPDTERRPGNSTGQDADRERRQCLLQVIVEAVANNVGVVGEWPEFEWIVLQGVAGLPGRESPPPGHGCPRSMLVGAVCER</sequence>
<evidence type="ECO:0000313" key="3">
    <source>
        <dbReference type="Proteomes" id="UP001432312"/>
    </source>
</evidence>
<evidence type="ECO:0000313" key="2">
    <source>
        <dbReference type="EMBL" id="WUN83890.1"/>
    </source>
</evidence>
<protein>
    <submittedName>
        <fullName evidence="2">Uncharacterized protein</fullName>
    </submittedName>
</protein>
<organism evidence="2 3">
    <name type="scientific">Streptomyces erythrochromogenes</name>
    <dbReference type="NCBI Taxonomy" id="285574"/>
    <lineage>
        <taxon>Bacteria</taxon>
        <taxon>Bacillati</taxon>
        <taxon>Actinomycetota</taxon>
        <taxon>Actinomycetes</taxon>
        <taxon>Kitasatosporales</taxon>
        <taxon>Streptomycetaceae</taxon>
        <taxon>Streptomyces</taxon>
    </lineage>
</organism>
<name>A0ABZ1QN56_9ACTN</name>
<reference evidence="2" key="1">
    <citation type="submission" date="2022-10" db="EMBL/GenBank/DDBJ databases">
        <title>The complete genomes of actinobacterial strains from the NBC collection.</title>
        <authorList>
            <person name="Joergensen T.S."/>
            <person name="Alvarez Arevalo M."/>
            <person name="Sterndorff E.B."/>
            <person name="Faurdal D."/>
            <person name="Vuksanovic O."/>
            <person name="Mourched A.-S."/>
            <person name="Charusanti P."/>
            <person name="Shaw S."/>
            <person name="Blin K."/>
            <person name="Weber T."/>
        </authorList>
    </citation>
    <scope>NUCLEOTIDE SEQUENCE</scope>
    <source>
        <strain evidence="2">NBC_00303</strain>
    </source>
</reference>
<feature type="region of interest" description="Disordered" evidence="1">
    <location>
        <begin position="15"/>
        <end position="47"/>
    </location>
</feature>
<dbReference type="RefSeq" id="WP_328741019.1">
    <property type="nucleotide sequence ID" value="NZ_CP108036.1"/>
</dbReference>
<dbReference type="EMBL" id="CP108036">
    <property type="protein sequence ID" value="WUN83890.1"/>
    <property type="molecule type" value="Genomic_DNA"/>
</dbReference>
<feature type="compositionally biased region" description="Low complexity" evidence="1">
    <location>
        <begin position="15"/>
        <end position="31"/>
    </location>
</feature>
<evidence type="ECO:0000256" key="1">
    <source>
        <dbReference type="SAM" id="MobiDB-lite"/>
    </source>
</evidence>
<accession>A0ABZ1QN56</accession>